<feature type="region of interest" description="Disordered" evidence="1">
    <location>
        <begin position="97"/>
        <end position="119"/>
    </location>
</feature>
<keyword evidence="3" id="KW-1185">Reference proteome</keyword>
<reference evidence="2 3" key="1">
    <citation type="submission" date="2023-04" db="EMBL/GenBank/DDBJ databases">
        <title>Forest soil microbial communities from Buena Vista Peninsula, Colon Province, Panama.</title>
        <authorList>
            <person name="Bouskill N."/>
        </authorList>
    </citation>
    <scope>NUCLEOTIDE SEQUENCE [LARGE SCALE GENOMIC DNA]</scope>
    <source>
        <strain evidence="2 3">CFH S0262</strain>
    </source>
</reference>
<evidence type="ECO:0000256" key="1">
    <source>
        <dbReference type="SAM" id="MobiDB-lite"/>
    </source>
</evidence>
<gene>
    <name evidence="2" type="ORF">M2280_005880</name>
</gene>
<proteinExistence type="predicted"/>
<evidence type="ECO:0000313" key="2">
    <source>
        <dbReference type="EMBL" id="MDH6284619.1"/>
    </source>
</evidence>
<accession>A0ABT6MM85</accession>
<feature type="region of interest" description="Disordered" evidence="1">
    <location>
        <begin position="1"/>
        <end position="75"/>
    </location>
</feature>
<sequence length="161" mass="17526">MAMQQNRPNRFGASPAAPSPATLAAAQAAPQAAAPESPALAPVPAPEPEPAPKEAPATPKKAAATKKPARTLKTNDVDVLRKSVEWTASVEELFQDGCDDWYGDRNKRERKRRLGRRPSDNKMVTAMVLLALEAIADNDKYNDRLEELLPSDARRRNAESS</sequence>
<dbReference type="Proteomes" id="UP001160334">
    <property type="component" value="Unassembled WGS sequence"/>
</dbReference>
<dbReference type="EMBL" id="JARXVC010000024">
    <property type="protein sequence ID" value="MDH6284619.1"/>
    <property type="molecule type" value="Genomic_DNA"/>
</dbReference>
<protein>
    <submittedName>
        <fullName evidence="2">Uncharacterized protein</fullName>
    </submittedName>
</protein>
<dbReference type="RefSeq" id="WP_280763831.1">
    <property type="nucleotide sequence ID" value="NZ_JARXVC010000024.1"/>
</dbReference>
<evidence type="ECO:0000313" key="3">
    <source>
        <dbReference type="Proteomes" id="UP001160334"/>
    </source>
</evidence>
<comment type="caution">
    <text evidence="2">The sequence shown here is derived from an EMBL/GenBank/DDBJ whole genome shotgun (WGS) entry which is preliminary data.</text>
</comment>
<feature type="compositionally biased region" description="Low complexity" evidence="1">
    <location>
        <begin position="13"/>
        <end position="40"/>
    </location>
</feature>
<organism evidence="2 3">
    <name type="scientific">Prescottella agglutinans</name>
    <dbReference type="NCBI Taxonomy" id="1644129"/>
    <lineage>
        <taxon>Bacteria</taxon>
        <taxon>Bacillati</taxon>
        <taxon>Actinomycetota</taxon>
        <taxon>Actinomycetes</taxon>
        <taxon>Mycobacteriales</taxon>
        <taxon>Nocardiaceae</taxon>
        <taxon>Prescottella</taxon>
    </lineage>
</organism>
<name>A0ABT6MM85_9NOCA</name>